<evidence type="ECO:0000313" key="2">
    <source>
        <dbReference type="EMBL" id="MDT0377207.1"/>
    </source>
</evidence>
<sequence length="109" mass="12435">MSDLPQDEPRLRTLERYLLVQLAAVRQAIQQIQDGPPRGHTDTTPRWCIQWRFAPQGQPRRGIVHRADCWMADGEKLNGAQVNHERSKPGRSLEPCDQCRPEAPRADSA</sequence>
<keyword evidence="3" id="KW-1185">Reference proteome</keyword>
<protein>
    <recommendedName>
        <fullName evidence="4">HNH endonuclease</fullName>
    </recommendedName>
</protein>
<feature type="region of interest" description="Disordered" evidence="1">
    <location>
        <begin position="80"/>
        <end position="109"/>
    </location>
</feature>
<evidence type="ECO:0008006" key="4">
    <source>
        <dbReference type="Google" id="ProtNLM"/>
    </source>
</evidence>
<comment type="caution">
    <text evidence="2">The sequence shown here is derived from an EMBL/GenBank/DDBJ whole genome shotgun (WGS) entry which is preliminary data.</text>
</comment>
<gene>
    <name evidence="2" type="ORF">RM572_00250</name>
</gene>
<accession>A0ABU2NMD0</accession>
<name>A0ABU2NMD0_9ACTN</name>
<organism evidence="2 3">
    <name type="scientific">Streptomyces hazeniae</name>
    <dbReference type="NCBI Taxonomy" id="3075538"/>
    <lineage>
        <taxon>Bacteria</taxon>
        <taxon>Bacillati</taxon>
        <taxon>Actinomycetota</taxon>
        <taxon>Actinomycetes</taxon>
        <taxon>Kitasatosporales</taxon>
        <taxon>Streptomycetaceae</taxon>
        <taxon>Streptomyces</taxon>
    </lineage>
</organism>
<dbReference type="Proteomes" id="UP001183414">
    <property type="component" value="Unassembled WGS sequence"/>
</dbReference>
<dbReference type="EMBL" id="JAVREQ010000001">
    <property type="protein sequence ID" value="MDT0377207.1"/>
    <property type="molecule type" value="Genomic_DNA"/>
</dbReference>
<dbReference type="RefSeq" id="WP_311671213.1">
    <property type="nucleotide sequence ID" value="NZ_JAVREQ010000001.1"/>
</dbReference>
<evidence type="ECO:0000256" key="1">
    <source>
        <dbReference type="SAM" id="MobiDB-lite"/>
    </source>
</evidence>
<evidence type="ECO:0000313" key="3">
    <source>
        <dbReference type="Proteomes" id="UP001183414"/>
    </source>
</evidence>
<feature type="compositionally biased region" description="Basic and acidic residues" evidence="1">
    <location>
        <begin position="97"/>
        <end position="109"/>
    </location>
</feature>
<reference evidence="3" key="1">
    <citation type="submission" date="2023-07" db="EMBL/GenBank/DDBJ databases">
        <title>30 novel species of actinomycetes from the DSMZ collection.</title>
        <authorList>
            <person name="Nouioui I."/>
        </authorList>
    </citation>
    <scope>NUCLEOTIDE SEQUENCE [LARGE SCALE GENOMIC DNA]</scope>
    <source>
        <strain evidence="3">DSM 42041</strain>
    </source>
</reference>
<proteinExistence type="predicted"/>